<keyword evidence="2" id="KW-1185">Reference proteome</keyword>
<evidence type="ECO:0000313" key="1">
    <source>
        <dbReference type="EMBL" id="MFB9859885.1"/>
    </source>
</evidence>
<dbReference type="RefSeq" id="WP_380569504.1">
    <property type="nucleotide sequence ID" value="NZ_JBHMAH010000004.1"/>
</dbReference>
<protein>
    <recommendedName>
        <fullName evidence="3">TetR family transcriptional regulator</fullName>
    </recommendedName>
</protein>
<sequence>MDALRKELISDLGYHSHILDIHNDPFFDFFSDNAHTFQNPHVNEAVLFFNTALNFLDTPSDDSRELGVLVGDYLFSKFYLKLAEHEEYEVLHDMMNMSKSLSSTKSELALKESSPQLEELKWLLYGPMLYLIKHGYADDSLNDVIDERIKNLNITSLPYINHK</sequence>
<dbReference type="EMBL" id="JBHMAH010000004">
    <property type="protein sequence ID" value="MFB9859885.1"/>
    <property type="molecule type" value="Genomic_DNA"/>
</dbReference>
<comment type="caution">
    <text evidence="1">The sequence shown here is derived from an EMBL/GenBank/DDBJ whole genome shotgun (WGS) entry which is preliminary data.</text>
</comment>
<dbReference type="Gene3D" id="1.20.120.1450">
    <property type="match status" value="1"/>
</dbReference>
<gene>
    <name evidence="1" type="ORF">ACFFLE_02025</name>
</gene>
<accession>A0ABV5Z3G1</accession>
<name>A0ABV5Z3G1_9STAP</name>
<proteinExistence type="predicted"/>
<evidence type="ECO:0000313" key="2">
    <source>
        <dbReference type="Proteomes" id="UP001589740"/>
    </source>
</evidence>
<organism evidence="1 2">
    <name type="scientific">Salinicoccus siamensis</name>
    <dbReference type="NCBI Taxonomy" id="381830"/>
    <lineage>
        <taxon>Bacteria</taxon>
        <taxon>Bacillati</taxon>
        <taxon>Bacillota</taxon>
        <taxon>Bacilli</taxon>
        <taxon>Bacillales</taxon>
        <taxon>Staphylococcaceae</taxon>
        <taxon>Salinicoccus</taxon>
    </lineage>
</organism>
<evidence type="ECO:0008006" key="3">
    <source>
        <dbReference type="Google" id="ProtNLM"/>
    </source>
</evidence>
<reference evidence="1 2" key="1">
    <citation type="submission" date="2024-09" db="EMBL/GenBank/DDBJ databases">
        <authorList>
            <person name="Sun Q."/>
            <person name="Mori K."/>
        </authorList>
    </citation>
    <scope>NUCLEOTIDE SEQUENCE [LARGE SCALE GENOMIC DNA]</scope>
    <source>
        <strain evidence="1 2">JCM 12822</strain>
    </source>
</reference>
<dbReference type="Proteomes" id="UP001589740">
    <property type="component" value="Unassembled WGS sequence"/>
</dbReference>